<feature type="compositionally biased region" description="Low complexity" evidence="1">
    <location>
        <begin position="369"/>
        <end position="378"/>
    </location>
</feature>
<dbReference type="Proteomes" id="UP000011087">
    <property type="component" value="Unassembled WGS sequence"/>
</dbReference>
<feature type="compositionally biased region" description="Basic and acidic residues" evidence="1">
    <location>
        <begin position="291"/>
        <end position="303"/>
    </location>
</feature>
<dbReference type="RefSeq" id="XP_005842178.1">
    <property type="nucleotide sequence ID" value="XM_005842121.1"/>
</dbReference>
<keyword evidence="4" id="KW-1185">Reference proteome</keyword>
<dbReference type="KEGG" id="gtt:GUITHDRAFT_131455"/>
<dbReference type="PaxDb" id="55529-EKX55198"/>
<feature type="compositionally biased region" description="Basic and acidic residues" evidence="1">
    <location>
        <begin position="424"/>
        <end position="452"/>
    </location>
</feature>
<dbReference type="GeneID" id="17312025"/>
<gene>
    <name evidence="2" type="ORF">GUITHDRAFT_131455</name>
</gene>
<name>L1K4A7_GUITC</name>
<evidence type="ECO:0000313" key="2">
    <source>
        <dbReference type="EMBL" id="EKX55198.1"/>
    </source>
</evidence>
<feature type="compositionally biased region" description="Low complexity" evidence="1">
    <location>
        <begin position="411"/>
        <end position="420"/>
    </location>
</feature>
<dbReference type="HOGENOM" id="CLU_581974_0_0_1"/>
<reference evidence="4" key="2">
    <citation type="submission" date="2012-11" db="EMBL/GenBank/DDBJ databases">
        <authorList>
            <person name="Kuo A."/>
            <person name="Curtis B.A."/>
            <person name="Tanifuji G."/>
            <person name="Burki F."/>
            <person name="Gruber A."/>
            <person name="Irimia M."/>
            <person name="Maruyama S."/>
            <person name="Arias M.C."/>
            <person name="Ball S.G."/>
            <person name="Gile G.H."/>
            <person name="Hirakawa Y."/>
            <person name="Hopkins J.F."/>
            <person name="Rensing S.A."/>
            <person name="Schmutz J."/>
            <person name="Symeonidi A."/>
            <person name="Elias M."/>
            <person name="Eveleigh R.J."/>
            <person name="Herman E.K."/>
            <person name="Klute M.J."/>
            <person name="Nakayama T."/>
            <person name="Obornik M."/>
            <person name="Reyes-Prieto A."/>
            <person name="Armbrust E.V."/>
            <person name="Aves S.J."/>
            <person name="Beiko R.G."/>
            <person name="Coutinho P."/>
            <person name="Dacks J.B."/>
            <person name="Durnford D.G."/>
            <person name="Fast N.M."/>
            <person name="Green B.R."/>
            <person name="Grisdale C."/>
            <person name="Hempe F."/>
            <person name="Henrissat B."/>
            <person name="Hoppner M.P."/>
            <person name="Ishida K.-I."/>
            <person name="Kim E."/>
            <person name="Koreny L."/>
            <person name="Kroth P.G."/>
            <person name="Liu Y."/>
            <person name="Malik S.-B."/>
            <person name="Maier U.G."/>
            <person name="McRose D."/>
            <person name="Mock T."/>
            <person name="Neilson J.A."/>
            <person name="Onodera N.T."/>
            <person name="Poole A.M."/>
            <person name="Pritham E.J."/>
            <person name="Richards T.A."/>
            <person name="Rocap G."/>
            <person name="Roy S.W."/>
            <person name="Sarai C."/>
            <person name="Schaack S."/>
            <person name="Shirato S."/>
            <person name="Slamovits C.H."/>
            <person name="Spencer D.F."/>
            <person name="Suzuki S."/>
            <person name="Worden A.Z."/>
            <person name="Zauner S."/>
            <person name="Barry K."/>
            <person name="Bell C."/>
            <person name="Bharti A.K."/>
            <person name="Crow J.A."/>
            <person name="Grimwood J."/>
            <person name="Kramer R."/>
            <person name="Lindquist E."/>
            <person name="Lucas S."/>
            <person name="Salamov A."/>
            <person name="McFadden G.I."/>
            <person name="Lane C.E."/>
            <person name="Keeling P.J."/>
            <person name="Gray M.W."/>
            <person name="Grigoriev I.V."/>
            <person name="Archibald J.M."/>
        </authorList>
    </citation>
    <scope>NUCLEOTIDE SEQUENCE</scope>
    <source>
        <strain evidence="4">CCMP2712</strain>
    </source>
</reference>
<dbReference type="STRING" id="905079.L1K4A7"/>
<evidence type="ECO:0000313" key="4">
    <source>
        <dbReference type="Proteomes" id="UP000011087"/>
    </source>
</evidence>
<reference evidence="2 4" key="1">
    <citation type="journal article" date="2012" name="Nature">
        <title>Algal genomes reveal evolutionary mosaicism and the fate of nucleomorphs.</title>
        <authorList>
            <consortium name="DOE Joint Genome Institute"/>
            <person name="Curtis B.A."/>
            <person name="Tanifuji G."/>
            <person name="Burki F."/>
            <person name="Gruber A."/>
            <person name="Irimia M."/>
            <person name="Maruyama S."/>
            <person name="Arias M.C."/>
            <person name="Ball S.G."/>
            <person name="Gile G.H."/>
            <person name="Hirakawa Y."/>
            <person name="Hopkins J.F."/>
            <person name="Kuo A."/>
            <person name="Rensing S.A."/>
            <person name="Schmutz J."/>
            <person name="Symeonidi A."/>
            <person name="Elias M."/>
            <person name="Eveleigh R.J."/>
            <person name="Herman E.K."/>
            <person name="Klute M.J."/>
            <person name="Nakayama T."/>
            <person name="Obornik M."/>
            <person name="Reyes-Prieto A."/>
            <person name="Armbrust E.V."/>
            <person name="Aves S.J."/>
            <person name="Beiko R.G."/>
            <person name="Coutinho P."/>
            <person name="Dacks J.B."/>
            <person name="Durnford D.G."/>
            <person name="Fast N.M."/>
            <person name="Green B.R."/>
            <person name="Grisdale C.J."/>
            <person name="Hempel F."/>
            <person name="Henrissat B."/>
            <person name="Hoppner M.P."/>
            <person name="Ishida K."/>
            <person name="Kim E."/>
            <person name="Koreny L."/>
            <person name="Kroth P.G."/>
            <person name="Liu Y."/>
            <person name="Malik S.B."/>
            <person name="Maier U.G."/>
            <person name="McRose D."/>
            <person name="Mock T."/>
            <person name="Neilson J.A."/>
            <person name="Onodera N.T."/>
            <person name="Poole A.M."/>
            <person name="Pritham E.J."/>
            <person name="Richards T.A."/>
            <person name="Rocap G."/>
            <person name="Roy S.W."/>
            <person name="Sarai C."/>
            <person name="Schaack S."/>
            <person name="Shirato S."/>
            <person name="Slamovits C.H."/>
            <person name="Spencer D.F."/>
            <person name="Suzuki S."/>
            <person name="Worden A.Z."/>
            <person name="Zauner S."/>
            <person name="Barry K."/>
            <person name="Bell C."/>
            <person name="Bharti A.K."/>
            <person name="Crow J.A."/>
            <person name="Grimwood J."/>
            <person name="Kramer R."/>
            <person name="Lindquist E."/>
            <person name="Lucas S."/>
            <person name="Salamov A."/>
            <person name="McFadden G.I."/>
            <person name="Lane C.E."/>
            <person name="Keeling P.J."/>
            <person name="Gray M.W."/>
            <person name="Grigoriev I.V."/>
            <person name="Archibald J.M."/>
        </authorList>
    </citation>
    <scope>NUCLEOTIDE SEQUENCE</scope>
    <source>
        <strain evidence="2 4">CCMP2712</strain>
    </source>
</reference>
<dbReference type="EMBL" id="JH992965">
    <property type="protein sequence ID" value="EKX55198.1"/>
    <property type="molecule type" value="Genomic_DNA"/>
</dbReference>
<feature type="compositionally biased region" description="Polar residues" evidence="1">
    <location>
        <begin position="247"/>
        <end position="258"/>
    </location>
</feature>
<feature type="compositionally biased region" description="Polar residues" evidence="1">
    <location>
        <begin position="176"/>
        <end position="191"/>
    </location>
</feature>
<evidence type="ECO:0000256" key="1">
    <source>
        <dbReference type="SAM" id="MobiDB-lite"/>
    </source>
</evidence>
<feature type="region of interest" description="Disordered" evidence="1">
    <location>
        <begin position="165"/>
        <end position="470"/>
    </location>
</feature>
<sequence length="470" mass="49323">MPQWARDGRHLKHMSVHGNCEASVRLERGEARVGLMDDRVKPGECCCCLTGGGHRNWFDPRLNDRVTYIDTYFGAVRNGGRSLEEGKRFKAAPPDIVTLLLAEDSLSFKINGNQVAQVPFKPSSAFRLAVQMWDKDDAVKLIGGDVNSPYALKELTAISAASSPAPRVRPNLLNFDESQGGDSTRMSNGSMSDAKCCEFSNKAAGSGGPEPTERNNEYDGKEAEAAGRPREGREGSDVKTGEEQEEQNVQHVRVTSAQEQEEDGENARQPTPATPEAAMADTTQPADPSNQDDHEHEKGEGGAERGGGGAEGVGGGPEGGEGGEGEAVAGADGGGVEQPAEEETTVEYGDAKNSGEESTGNKTEEVETPAASDPSADAAQEEAQKEEEAVPEPPLADEQGGEGSNQDGQGEQEAATAAAQAEEEPGKAAEAEEKVEPDASQTKEDEGSKAAEEVPSPEDASDSQAAGGQE</sequence>
<feature type="compositionally biased region" description="Basic and acidic residues" evidence="1">
    <location>
        <begin position="211"/>
        <end position="242"/>
    </location>
</feature>
<dbReference type="OrthoDB" id="10640273at2759"/>
<proteinExistence type="predicted"/>
<dbReference type="AlphaFoldDB" id="L1K4A7"/>
<protein>
    <submittedName>
        <fullName evidence="2 3">Uncharacterized protein</fullName>
    </submittedName>
</protein>
<feature type="compositionally biased region" description="Gly residues" evidence="1">
    <location>
        <begin position="304"/>
        <end position="322"/>
    </location>
</feature>
<accession>L1K4A7</accession>
<evidence type="ECO:0000313" key="3">
    <source>
        <dbReference type="EnsemblProtists" id="EKX55198"/>
    </source>
</evidence>
<organism evidence="2">
    <name type="scientific">Guillardia theta (strain CCMP2712)</name>
    <name type="common">Cryptophyte</name>
    <dbReference type="NCBI Taxonomy" id="905079"/>
    <lineage>
        <taxon>Eukaryota</taxon>
        <taxon>Cryptophyceae</taxon>
        <taxon>Pyrenomonadales</taxon>
        <taxon>Geminigeraceae</taxon>
        <taxon>Guillardia</taxon>
    </lineage>
</organism>
<dbReference type="OMA" id="DAQHCAM"/>
<reference evidence="3" key="3">
    <citation type="submission" date="2015-06" db="UniProtKB">
        <authorList>
            <consortium name="EnsemblProtists"/>
        </authorList>
    </citation>
    <scope>IDENTIFICATION</scope>
</reference>
<dbReference type="EnsemblProtists" id="EKX55198">
    <property type="protein sequence ID" value="EKX55198"/>
    <property type="gene ID" value="GUITHDRAFT_131455"/>
</dbReference>